<evidence type="ECO:0000259" key="1">
    <source>
        <dbReference type="PROSITE" id="PS50846"/>
    </source>
</evidence>
<dbReference type="Gene3D" id="3.30.70.100">
    <property type="match status" value="1"/>
</dbReference>
<proteinExistence type="predicted"/>
<dbReference type="KEGG" id="cprv:CYPRO_0250"/>
<dbReference type="InterPro" id="IPR006121">
    <property type="entry name" value="HMA_dom"/>
</dbReference>
<organism evidence="2 3">
    <name type="scientific">Cyclonatronum proteinivorum</name>
    <dbReference type="NCBI Taxonomy" id="1457365"/>
    <lineage>
        <taxon>Bacteria</taxon>
        <taxon>Pseudomonadati</taxon>
        <taxon>Balneolota</taxon>
        <taxon>Balneolia</taxon>
        <taxon>Balneolales</taxon>
        <taxon>Cyclonatronaceae</taxon>
        <taxon>Cyclonatronum</taxon>
    </lineage>
</organism>
<accession>A0A345UGD6</accession>
<reference evidence="2 3" key="1">
    <citation type="submission" date="2018-03" db="EMBL/GenBank/DDBJ databases">
        <title>Phenotypic and genomic properties of Cyclonatronum proteinivorum gen. nov., sp. nov., a haloalkaliphilic bacteroidete from soda lakes possessing Na+-translocating rhodopsin.</title>
        <authorList>
            <person name="Toshchakov S.V."/>
            <person name="Korzhenkov A."/>
            <person name="Samarov N.I."/>
            <person name="Kublanov I.V."/>
            <person name="Muntyan M.S."/>
            <person name="Sorokin D.Y."/>
        </authorList>
    </citation>
    <scope>NUCLEOTIDE SEQUENCE [LARGE SCALE GENOMIC DNA]</scope>
    <source>
        <strain evidence="2 3">Omega</strain>
    </source>
</reference>
<feature type="domain" description="HMA" evidence="1">
    <location>
        <begin position="3"/>
        <end position="66"/>
    </location>
</feature>
<dbReference type="EMBL" id="CP027806">
    <property type="protein sequence ID" value="AXI99537.1"/>
    <property type="molecule type" value="Genomic_DNA"/>
</dbReference>
<dbReference type="PROSITE" id="PS50846">
    <property type="entry name" value="HMA_2"/>
    <property type="match status" value="1"/>
</dbReference>
<sequence>MEDTINIRVEGMTCDGCSSRLKKQLEKHPQIQKAEVDHVNGIAMIAGEVTEAMVAEIVEATGFTYKGPDVVN</sequence>
<dbReference type="Pfam" id="PF00403">
    <property type="entry name" value="HMA"/>
    <property type="match status" value="1"/>
</dbReference>
<dbReference type="OrthoDB" id="1521937at2"/>
<protein>
    <submittedName>
        <fullName evidence="2">Copper chaperone</fullName>
    </submittedName>
</protein>
<dbReference type="InterPro" id="IPR036163">
    <property type="entry name" value="HMA_dom_sf"/>
</dbReference>
<dbReference type="CDD" id="cd00371">
    <property type="entry name" value="HMA"/>
    <property type="match status" value="1"/>
</dbReference>
<keyword evidence="3" id="KW-1185">Reference proteome</keyword>
<dbReference type="Proteomes" id="UP000254808">
    <property type="component" value="Chromosome"/>
</dbReference>
<evidence type="ECO:0000313" key="3">
    <source>
        <dbReference type="Proteomes" id="UP000254808"/>
    </source>
</evidence>
<evidence type="ECO:0000313" key="2">
    <source>
        <dbReference type="EMBL" id="AXI99537.1"/>
    </source>
</evidence>
<name>A0A345UGD6_9BACT</name>
<dbReference type="AlphaFoldDB" id="A0A345UGD6"/>
<dbReference type="GO" id="GO:0046872">
    <property type="term" value="F:metal ion binding"/>
    <property type="evidence" value="ECO:0007669"/>
    <property type="project" value="InterPro"/>
</dbReference>
<dbReference type="RefSeq" id="WP_114982794.1">
    <property type="nucleotide sequence ID" value="NZ_CP027806.1"/>
</dbReference>
<gene>
    <name evidence="2" type="ORF">CYPRO_0250</name>
</gene>
<dbReference type="SUPFAM" id="SSF55008">
    <property type="entry name" value="HMA, heavy metal-associated domain"/>
    <property type="match status" value="1"/>
</dbReference>